<gene>
    <name evidence="1" type="ORF">CulFRC58_1886</name>
</gene>
<keyword evidence="2" id="KW-1185">Reference proteome</keyword>
<name>A0ABM5U3L1_CORUL</name>
<evidence type="ECO:0000313" key="1">
    <source>
        <dbReference type="EMBL" id="AKN77740.1"/>
    </source>
</evidence>
<protein>
    <submittedName>
        <fullName evidence="1">Uncharacterized protein</fullName>
    </submittedName>
</protein>
<evidence type="ECO:0000313" key="2">
    <source>
        <dbReference type="Proteomes" id="UP000036185"/>
    </source>
</evidence>
<proteinExistence type="predicted"/>
<dbReference type="Proteomes" id="UP000036185">
    <property type="component" value="Chromosome"/>
</dbReference>
<sequence>MKGAPAPFSHFKTFPSSLTLTTISPTPKISKTAAQEEFLCGGLHGLS</sequence>
<dbReference type="EMBL" id="CP011913">
    <property type="protein sequence ID" value="AKN77740.1"/>
    <property type="molecule type" value="Genomic_DNA"/>
</dbReference>
<accession>A0ABM5U3L1</accession>
<reference evidence="1 2" key="1">
    <citation type="journal article" date="2014" name="Int. J. Syst. Evol. Microbiol.">
        <title>Draft Genome Sequence of Corynebacterium ulcerans FRC58, Isolated from the Bronchitic Aspiration of a Patient in France.</title>
        <authorList>
            <person name="Silva Ado S."/>
            <person name="Barauna R.A."/>
            <person name="de Sa P.C."/>
            <person name="das Gracas D.A."/>
            <person name="Carneiro A.R."/>
            <person name="Thouvenin M."/>
            <person name="Azevedo V."/>
            <person name="Badell E."/>
            <person name="Guiso N."/>
            <person name="da Silva A.L."/>
            <person name="Ramos R.T."/>
        </authorList>
    </citation>
    <scope>NUCLEOTIDE SEQUENCE [LARGE SCALE GENOMIC DNA]</scope>
    <source>
        <strain evidence="1 2">FRC58</strain>
    </source>
</reference>
<organism evidence="1 2">
    <name type="scientific">Corynebacterium ulcerans FRC58</name>
    <dbReference type="NCBI Taxonomy" id="1408268"/>
    <lineage>
        <taxon>Bacteria</taxon>
        <taxon>Bacillati</taxon>
        <taxon>Actinomycetota</taxon>
        <taxon>Actinomycetes</taxon>
        <taxon>Mycobacteriales</taxon>
        <taxon>Corynebacteriaceae</taxon>
        <taxon>Corynebacterium</taxon>
    </lineage>
</organism>